<name>A0A554VN36_9FLAO</name>
<evidence type="ECO:0000313" key="2">
    <source>
        <dbReference type="Proteomes" id="UP000318833"/>
    </source>
</evidence>
<protein>
    <recommendedName>
        <fullName evidence="3">Bacteriocin</fullName>
    </recommendedName>
</protein>
<dbReference type="OrthoDB" id="1164545at2"/>
<dbReference type="AlphaFoldDB" id="A0A554VN36"/>
<dbReference type="RefSeq" id="WP_109435722.1">
    <property type="nucleotide sequence ID" value="NZ_CANLFO010000017.1"/>
</dbReference>
<comment type="caution">
    <text evidence="1">The sequence shown here is derived from an EMBL/GenBank/DDBJ whole genome shotgun (WGS) entry which is preliminary data.</text>
</comment>
<dbReference type="EMBL" id="VLNR01000011">
    <property type="protein sequence ID" value="TSE09770.1"/>
    <property type="molecule type" value="Genomic_DNA"/>
</dbReference>
<evidence type="ECO:0000313" key="1">
    <source>
        <dbReference type="EMBL" id="TSE09770.1"/>
    </source>
</evidence>
<reference evidence="1 2" key="1">
    <citation type="submission" date="2019-07" db="EMBL/GenBank/DDBJ databases">
        <title>The draft genome sequence of Aquimarina algiphila M91.</title>
        <authorList>
            <person name="Meng X."/>
        </authorList>
    </citation>
    <scope>NUCLEOTIDE SEQUENCE [LARGE SCALE GENOMIC DNA]</scope>
    <source>
        <strain evidence="1 2">M91</strain>
    </source>
</reference>
<evidence type="ECO:0008006" key="3">
    <source>
        <dbReference type="Google" id="ProtNLM"/>
    </source>
</evidence>
<keyword evidence="2" id="KW-1185">Reference proteome</keyword>
<gene>
    <name evidence="1" type="ORF">FOF46_07080</name>
</gene>
<accession>A0A554VN36</accession>
<dbReference type="Proteomes" id="UP000318833">
    <property type="component" value="Unassembled WGS sequence"/>
</dbReference>
<proteinExistence type="predicted"/>
<organism evidence="1 2">
    <name type="scientific">Aquimarina algiphila</name>
    <dbReference type="NCBI Taxonomy" id="2047982"/>
    <lineage>
        <taxon>Bacteria</taxon>
        <taxon>Pseudomonadati</taxon>
        <taxon>Bacteroidota</taxon>
        <taxon>Flavobacteriia</taxon>
        <taxon>Flavobacteriales</taxon>
        <taxon>Flavobacteriaceae</taxon>
        <taxon>Aquimarina</taxon>
    </lineage>
</organism>
<sequence length="68" mass="7236">MLPKILRLKNVRQLNKNQQRTIKGGFTLPGSDDCGCIVMGPRGFLEIIAVSCSSTCPDGTDPIGGLGF</sequence>